<evidence type="ECO:0000313" key="1">
    <source>
        <dbReference type="EMBL" id="WIX80604.1"/>
    </source>
</evidence>
<dbReference type="AlphaFoldDB" id="A0A9Y2MZ01"/>
<organism evidence="1 2">
    <name type="scientific">Amycolatopsis carbonis</name>
    <dbReference type="NCBI Taxonomy" id="715471"/>
    <lineage>
        <taxon>Bacteria</taxon>
        <taxon>Bacillati</taxon>
        <taxon>Actinomycetota</taxon>
        <taxon>Actinomycetes</taxon>
        <taxon>Pseudonocardiales</taxon>
        <taxon>Pseudonocardiaceae</taxon>
        <taxon>Amycolatopsis</taxon>
    </lineage>
</organism>
<keyword evidence="2" id="KW-1185">Reference proteome</keyword>
<name>A0A9Y2MZ01_9PSEU</name>
<dbReference type="EMBL" id="CP127294">
    <property type="protein sequence ID" value="WIX80604.1"/>
    <property type="molecule type" value="Genomic_DNA"/>
</dbReference>
<reference evidence="1 2" key="1">
    <citation type="submission" date="2023-06" db="EMBL/GenBank/DDBJ databases">
        <authorList>
            <person name="Oyuntsetseg B."/>
            <person name="Kim S.B."/>
        </authorList>
    </citation>
    <scope>NUCLEOTIDE SEQUENCE [LARGE SCALE GENOMIC DNA]</scope>
    <source>
        <strain evidence="1 2">2-15</strain>
    </source>
</reference>
<accession>A0A9Y2MZ01</accession>
<evidence type="ECO:0000313" key="2">
    <source>
        <dbReference type="Proteomes" id="UP001236014"/>
    </source>
</evidence>
<protein>
    <submittedName>
        <fullName evidence="1">Uncharacterized protein</fullName>
    </submittedName>
</protein>
<gene>
    <name evidence="1" type="ORF">QRX50_07500</name>
</gene>
<proteinExistence type="predicted"/>
<dbReference type="Proteomes" id="UP001236014">
    <property type="component" value="Chromosome"/>
</dbReference>
<sequence length="131" mass="14123">MAGHWTPCNEAELTAGWRLWLELGSCTWPGPEWDGTPAEAVTGLTRLFSTCNEILESYRRSGGPDSAGIIGLVRSMFLAANWTLDLWRDDTAPLDAERAALLHGDLAGFAEHAEAVRTLLARGGGWSSLPG</sequence>
<dbReference type="KEGG" id="acab:QRX50_07500"/>
<dbReference type="RefSeq" id="WP_285971231.1">
    <property type="nucleotide sequence ID" value="NZ_CP127294.1"/>
</dbReference>